<evidence type="ECO:0000313" key="2">
    <source>
        <dbReference type="Proteomes" id="UP000013520"/>
    </source>
</evidence>
<dbReference type="PANTHER" id="PTHR42999">
    <property type="entry name" value="ANTIBIOTIC RESISTANCE PROTEIN MCBG"/>
    <property type="match status" value="1"/>
</dbReference>
<dbReference type="HOGENOM" id="CLU_033401_5_0_9"/>
<dbReference type="RefSeq" id="WP_006524440.1">
    <property type="nucleotide sequence ID" value="NC_021184.1"/>
</dbReference>
<dbReference type="Proteomes" id="UP000013520">
    <property type="component" value="Chromosome"/>
</dbReference>
<evidence type="ECO:0008006" key="3">
    <source>
        <dbReference type="Google" id="ProtNLM"/>
    </source>
</evidence>
<dbReference type="STRING" id="767817.Desgi_1766"/>
<organism evidence="1 2">
    <name type="scientific">Desulfoscipio gibsoniae DSM 7213</name>
    <dbReference type="NCBI Taxonomy" id="767817"/>
    <lineage>
        <taxon>Bacteria</taxon>
        <taxon>Bacillati</taxon>
        <taxon>Bacillota</taxon>
        <taxon>Clostridia</taxon>
        <taxon>Eubacteriales</taxon>
        <taxon>Desulfallaceae</taxon>
        <taxon>Desulfoscipio</taxon>
    </lineage>
</organism>
<reference evidence="1 2" key="1">
    <citation type="submission" date="2012-01" db="EMBL/GenBank/DDBJ databases">
        <title>Complete sequence of Desulfotomaculum gibsoniae DSM 7213.</title>
        <authorList>
            <consortium name="US DOE Joint Genome Institute"/>
            <person name="Lucas S."/>
            <person name="Han J."/>
            <person name="Lapidus A."/>
            <person name="Cheng J.-F."/>
            <person name="Goodwin L."/>
            <person name="Pitluck S."/>
            <person name="Peters L."/>
            <person name="Ovchinnikova G."/>
            <person name="Teshima H."/>
            <person name="Detter J.C."/>
            <person name="Han C."/>
            <person name="Tapia R."/>
            <person name="Land M."/>
            <person name="Hauser L."/>
            <person name="Kyrpides N."/>
            <person name="Ivanova N."/>
            <person name="Pagani I."/>
            <person name="Parshina S."/>
            <person name="Plugge C."/>
            <person name="Muyzer G."/>
            <person name="Kuever J."/>
            <person name="Ivanova A."/>
            <person name="Nazina T."/>
            <person name="Klenk H.-P."/>
            <person name="Brambilla E."/>
            <person name="Spring S."/>
            <person name="Stams A.F."/>
            <person name="Woyke T."/>
        </authorList>
    </citation>
    <scope>NUCLEOTIDE SEQUENCE [LARGE SCALE GENOMIC DNA]</scope>
    <source>
        <strain evidence="1 2">DSM 7213</strain>
    </source>
</reference>
<dbReference type="Gene3D" id="2.160.20.80">
    <property type="entry name" value="E3 ubiquitin-protein ligase SopA"/>
    <property type="match status" value="1"/>
</dbReference>
<dbReference type="EMBL" id="CP003273">
    <property type="protein sequence ID" value="AGL01217.1"/>
    <property type="molecule type" value="Genomic_DNA"/>
</dbReference>
<keyword evidence="2" id="KW-1185">Reference proteome</keyword>
<sequence length="155" mass="18006">MNIKRPQIPKELIQIDDFSSYAQDFLLEELPIFKIKSCEEQAEGAAFFKIEIRKGIFENCTFHGCNFEKASFVDVVFQSCDLSNSKFSGVYFERCRFVSCKCIGIDMSDTVVKQTTFEQSNLQYSYFNKTKMIDVLFDHIDFTESSKIEFPLISK</sequence>
<dbReference type="KEGG" id="dgi:Desgi_1766"/>
<protein>
    <recommendedName>
        <fullName evidence="3">Low-complexity protein</fullName>
    </recommendedName>
</protein>
<dbReference type="InterPro" id="IPR001646">
    <property type="entry name" value="5peptide_repeat"/>
</dbReference>
<dbReference type="PANTHER" id="PTHR42999:SF1">
    <property type="entry name" value="PENTAPEPTIDE REPEAT-CONTAINING PROTEIN"/>
    <property type="match status" value="1"/>
</dbReference>
<dbReference type="Pfam" id="PF13599">
    <property type="entry name" value="Pentapeptide_4"/>
    <property type="match status" value="1"/>
</dbReference>
<dbReference type="eggNOG" id="COG1357">
    <property type="taxonomic scope" value="Bacteria"/>
</dbReference>
<gene>
    <name evidence="1" type="ORF">Desgi_1766</name>
</gene>
<evidence type="ECO:0000313" key="1">
    <source>
        <dbReference type="EMBL" id="AGL01217.1"/>
    </source>
</evidence>
<name>R4KHU1_9FIRM</name>
<dbReference type="AlphaFoldDB" id="R4KHU1"/>
<accession>R4KHU1</accession>
<dbReference type="InterPro" id="IPR052949">
    <property type="entry name" value="PA_immunity-related"/>
</dbReference>
<dbReference type="SUPFAM" id="SSF141571">
    <property type="entry name" value="Pentapeptide repeat-like"/>
    <property type="match status" value="1"/>
</dbReference>
<proteinExistence type="predicted"/>